<dbReference type="PANTHER" id="PTHR45896">
    <property type="entry name" value="N-ALPHA-ACETYLTRANSFERASE 30"/>
    <property type="match status" value="1"/>
</dbReference>
<dbReference type="Gene3D" id="3.40.630.30">
    <property type="match status" value="1"/>
</dbReference>
<evidence type="ECO:0000256" key="1">
    <source>
        <dbReference type="ARBA" id="ARBA00022679"/>
    </source>
</evidence>
<comment type="caution">
    <text evidence="6">The sequence shown here is derived from an EMBL/GenBank/DDBJ whole genome shotgun (WGS) entry which is preliminary data.</text>
</comment>
<evidence type="ECO:0000256" key="3">
    <source>
        <dbReference type="ARBA" id="ARBA00024025"/>
    </source>
</evidence>
<dbReference type="PANTHER" id="PTHR45896:SF1">
    <property type="entry name" value="N-ALPHA-ACETYLTRANSFERASE 30"/>
    <property type="match status" value="1"/>
</dbReference>
<evidence type="ECO:0000313" key="7">
    <source>
        <dbReference type="Proteomes" id="UP000279271"/>
    </source>
</evidence>
<evidence type="ECO:0000313" key="6">
    <source>
        <dbReference type="EMBL" id="RMZ53856.1"/>
    </source>
</evidence>
<feature type="region of interest" description="Disordered" evidence="4">
    <location>
        <begin position="259"/>
        <end position="321"/>
    </location>
</feature>
<accession>A0A3M7KXJ2</accession>
<gene>
    <name evidence="6" type="ORF">APUTEX25_005602</name>
</gene>
<keyword evidence="2" id="KW-0012">Acyltransferase</keyword>
<evidence type="ECO:0000256" key="2">
    <source>
        <dbReference type="ARBA" id="ARBA00023315"/>
    </source>
</evidence>
<dbReference type="EMBL" id="QOKY01000193">
    <property type="protein sequence ID" value="RMZ53856.1"/>
    <property type="molecule type" value="Genomic_DNA"/>
</dbReference>
<dbReference type="InterPro" id="IPR044542">
    <property type="entry name" value="NAA30-like"/>
</dbReference>
<sequence length="576" mass="61336">AMAGAEPSLARQREPLVVAGSEVVGRSLAIWSAQLMEWPKAVITGHDPATGRHAIKYRGRAGPETTETWVNLARTRFQWVGKPPPGAAPNPSAKSAPPDEALVGCRVKVFWPGMAKWYLGKASPRAYQRSRYTLARPSAFSRRQQSLSRLAVGRGTGCASPASPTWPLSPAAEAGAAARWGPAEGSGPPRVVRCVQAGSVAALGTLGRLCSTAVGGGAGTGTPRATDLPVRIYLSASSCSGDEGAQATLRALCGLAPAGSGAATHGRGGSDSPSSPERGVSLGASPGDSAGGQPAQRPSPFASPGQPALAGSDTEEEEEDALDQLRVAGLVKEEEELPQVLPQIPSVANRWIGVEGMAEEATSTSGRPDACIAYHQYRNEEDMRTVGRVLEEDAEQGSPWRCLGPHLSNQHPPMSQVMGLVDAELSEPYSIFTYRYFLRSWPQLCFLARDGDRCFGAIVAKLERHRDALYRGYIAMLVVEKPYRVLGVGSQLVRCVIQTLQGMGCEEVALEAEVTNVGALRLYERLGFVRDKRLKRYYLNGSDAFRLKLLLPLASEDAAAAQQLDALSLTQAPYTP</sequence>
<dbReference type="GO" id="GO:0031417">
    <property type="term" value="C:NatC complex"/>
    <property type="evidence" value="ECO:0007669"/>
    <property type="project" value="TreeGrafter"/>
</dbReference>
<feature type="non-terminal residue" evidence="6">
    <location>
        <position position="1"/>
    </location>
</feature>
<dbReference type="SUPFAM" id="SSF55729">
    <property type="entry name" value="Acyl-CoA N-acyltransferases (Nat)"/>
    <property type="match status" value="1"/>
</dbReference>
<proteinExistence type="inferred from homology"/>
<name>A0A3M7KXJ2_AUXPR</name>
<feature type="domain" description="N-acetyltransferase" evidence="5">
    <location>
        <begin position="398"/>
        <end position="552"/>
    </location>
</feature>
<dbReference type="Pfam" id="PF00583">
    <property type="entry name" value="Acetyltransf_1"/>
    <property type="match status" value="1"/>
</dbReference>
<evidence type="ECO:0000256" key="4">
    <source>
        <dbReference type="SAM" id="MobiDB-lite"/>
    </source>
</evidence>
<dbReference type="CDD" id="cd04301">
    <property type="entry name" value="NAT_SF"/>
    <property type="match status" value="1"/>
</dbReference>
<dbReference type="InterPro" id="IPR016181">
    <property type="entry name" value="Acyl_CoA_acyltransferase"/>
</dbReference>
<keyword evidence="1" id="KW-0808">Transferase</keyword>
<dbReference type="InterPro" id="IPR000182">
    <property type="entry name" value="GNAT_dom"/>
</dbReference>
<organism evidence="6 7">
    <name type="scientific">Auxenochlorella protothecoides</name>
    <name type="common">Green microalga</name>
    <name type="synonym">Chlorella protothecoides</name>
    <dbReference type="NCBI Taxonomy" id="3075"/>
    <lineage>
        <taxon>Eukaryota</taxon>
        <taxon>Viridiplantae</taxon>
        <taxon>Chlorophyta</taxon>
        <taxon>core chlorophytes</taxon>
        <taxon>Trebouxiophyceae</taxon>
        <taxon>Chlorellales</taxon>
        <taxon>Chlorellaceae</taxon>
        <taxon>Auxenochlorella</taxon>
    </lineage>
</organism>
<dbReference type="AlphaFoldDB" id="A0A3M7KXJ2"/>
<dbReference type="PROSITE" id="PS51186">
    <property type="entry name" value="GNAT"/>
    <property type="match status" value="1"/>
</dbReference>
<reference evidence="7" key="1">
    <citation type="journal article" date="2018" name="Algal Res.">
        <title>Characterization of plant carbon substrate utilization by Auxenochlorella protothecoides.</title>
        <authorList>
            <person name="Vogler B.W."/>
            <person name="Starkenburg S.R."/>
            <person name="Sudasinghe N."/>
            <person name="Schambach J.Y."/>
            <person name="Rollin J.A."/>
            <person name="Pattathil S."/>
            <person name="Barry A.N."/>
        </authorList>
    </citation>
    <scope>NUCLEOTIDE SEQUENCE [LARGE SCALE GENOMIC DNA]</scope>
    <source>
        <strain evidence="7">UTEX 25</strain>
    </source>
</reference>
<dbReference type="Proteomes" id="UP000279271">
    <property type="component" value="Unassembled WGS sequence"/>
</dbReference>
<evidence type="ECO:0000259" key="5">
    <source>
        <dbReference type="PROSITE" id="PS51186"/>
    </source>
</evidence>
<protein>
    <recommendedName>
        <fullName evidence="5">N-acetyltransferase domain-containing protein</fullName>
    </recommendedName>
</protein>
<dbReference type="GO" id="GO:0004596">
    <property type="term" value="F:protein-N-terminal amino-acid acetyltransferase activity"/>
    <property type="evidence" value="ECO:0007669"/>
    <property type="project" value="InterPro"/>
</dbReference>
<comment type="similarity">
    <text evidence="3">Belongs to the acetyltransferase family. MAK3 subfamily.</text>
</comment>